<organism evidence="1 2">
    <name type="scientific">Capnocytophaga gingivalis</name>
    <dbReference type="NCBI Taxonomy" id="1017"/>
    <lineage>
        <taxon>Bacteria</taxon>
        <taxon>Pseudomonadati</taxon>
        <taxon>Bacteroidota</taxon>
        <taxon>Flavobacteriia</taxon>
        <taxon>Flavobacteriales</taxon>
        <taxon>Flavobacteriaceae</taxon>
        <taxon>Capnocytophaga</taxon>
    </lineage>
</organism>
<sequence>MKVVGQGIGKVLSIQEYNHTYLKGSAMYMKAAELDVTERSYTPDFSPIQLQMEFSVVFEIK</sequence>
<accession>A0ABU5ZEU5</accession>
<protein>
    <submittedName>
        <fullName evidence="1">Uncharacterized protein</fullName>
    </submittedName>
</protein>
<comment type="caution">
    <text evidence="1">The sequence shown here is derived from an EMBL/GenBank/DDBJ whole genome shotgun (WGS) entry which is preliminary data.</text>
</comment>
<keyword evidence="2" id="KW-1185">Reference proteome</keyword>
<evidence type="ECO:0000313" key="1">
    <source>
        <dbReference type="EMBL" id="MEB3076272.1"/>
    </source>
</evidence>
<gene>
    <name evidence="1" type="ORF">VJJ08_13340</name>
</gene>
<proteinExistence type="predicted"/>
<evidence type="ECO:0000313" key="2">
    <source>
        <dbReference type="Proteomes" id="UP001311730"/>
    </source>
</evidence>
<dbReference type="Proteomes" id="UP001311730">
    <property type="component" value="Unassembled WGS sequence"/>
</dbReference>
<dbReference type="EMBL" id="JAYKBW010000018">
    <property type="protein sequence ID" value="MEB3076272.1"/>
    <property type="molecule type" value="Genomic_DNA"/>
</dbReference>
<reference evidence="1 2" key="1">
    <citation type="submission" date="2023-12" db="EMBL/GenBank/DDBJ databases">
        <title>Genomic sequences of Capnocytophaga and Parvimonas strains.</title>
        <authorList>
            <person name="Watt R.M."/>
            <person name="Wang M."/>
            <person name="Yang T."/>
            <person name="Tong W.M."/>
        </authorList>
    </citation>
    <scope>NUCLEOTIDE SEQUENCE [LARGE SCALE GENOMIC DNA]</scope>
    <source>
        <strain evidence="1 2">CCUG 13096</strain>
    </source>
</reference>
<name>A0ABU5ZEU5_9FLAO</name>
<dbReference type="RefSeq" id="WP_323984292.1">
    <property type="nucleotide sequence ID" value="NZ_JAYKBW010000018.1"/>
</dbReference>